<accession>A0A7X0CGD0</accession>
<gene>
    <name evidence="1" type="ORF">HD842_004046</name>
</gene>
<sequence length="71" mass="7625">MIAGLSAALGMSVESAGKWFDNAAETYKINMEGFAGIVRDYLDSKGPGHRVVFLADEVGQFIGKTAQLMQN</sequence>
<evidence type="ECO:0000313" key="1">
    <source>
        <dbReference type="EMBL" id="MBB6135869.1"/>
    </source>
</evidence>
<keyword evidence="2" id="KW-1185">Reference proteome</keyword>
<name>A0A7X0CGD0_9BURK</name>
<protein>
    <submittedName>
        <fullName evidence="1">Uncharacterized protein</fullName>
    </submittedName>
</protein>
<evidence type="ECO:0000313" key="2">
    <source>
        <dbReference type="Proteomes" id="UP000540787"/>
    </source>
</evidence>
<dbReference type="EMBL" id="JACHBX010000005">
    <property type="protein sequence ID" value="MBB6135869.1"/>
    <property type="molecule type" value="Genomic_DNA"/>
</dbReference>
<reference evidence="1 2" key="1">
    <citation type="submission" date="2020-08" db="EMBL/GenBank/DDBJ databases">
        <title>The Agave Microbiome: Exploring the role of microbial communities in plant adaptations to desert environments.</title>
        <authorList>
            <person name="Partida-Martinez L.P."/>
        </authorList>
    </citation>
    <scope>NUCLEOTIDE SEQUENCE [LARGE SCALE GENOMIC DNA]</scope>
    <source>
        <strain evidence="1 2">AT3.2</strain>
    </source>
</reference>
<dbReference type="AlphaFoldDB" id="A0A7X0CGD0"/>
<dbReference type="Proteomes" id="UP000540787">
    <property type="component" value="Unassembled WGS sequence"/>
</dbReference>
<comment type="caution">
    <text evidence="1">The sequence shown here is derived from an EMBL/GenBank/DDBJ whole genome shotgun (WGS) entry which is preliminary data.</text>
</comment>
<dbReference type="RefSeq" id="WP_229424862.1">
    <property type="nucleotide sequence ID" value="NZ_JACHBX010000005.1"/>
</dbReference>
<organism evidence="1 2">
    <name type="scientific">Massilia aurea</name>
    <dbReference type="NCBI Taxonomy" id="373040"/>
    <lineage>
        <taxon>Bacteria</taxon>
        <taxon>Pseudomonadati</taxon>
        <taxon>Pseudomonadota</taxon>
        <taxon>Betaproteobacteria</taxon>
        <taxon>Burkholderiales</taxon>
        <taxon>Oxalobacteraceae</taxon>
        <taxon>Telluria group</taxon>
        <taxon>Massilia</taxon>
    </lineage>
</organism>
<proteinExistence type="predicted"/>